<keyword evidence="3 5" id="KW-1133">Transmembrane helix</keyword>
<proteinExistence type="inferred from homology"/>
<protein>
    <submittedName>
        <fullName evidence="7">Uncharacterized protein</fullName>
    </submittedName>
</protein>
<dbReference type="PANTHER" id="PTHR23291:SF127">
    <property type="entry name" value="PROTEIN LIFEGUARD 1-LIKE"/>
    <property type="match status" value="1"/>
</dbReference>
<evidence type="ECO:0000256" key="3">
    <source>
        <dbReference type="ARBA" id="ARBA00022989"/>
    </source>
</evidence>
<dbReference type="EMBL" id="CAXLJL010001011">
    <property type="protein sequence ID" value="CAL5142299.1"/>
    <property type="molecule type" value="Genomic_DNA"/>
</dbReference>
<dbReference type="PANTHER" id="PTHR23291">
    <property type="entry name" value="BAX INHIBITOR-RELATED"/>
    <property type="match status" value="1"/>
</dbReference>
<feature type="region of interest" description="Disordered" evidence="6">
    <location>
        <begin position="1"/>
        <end position="24"/>
    </location>
</feature>
<dbReference type="GO" id="GO:0005794">
    <property type="term" value="C:Golgi apparatus"/>
    <property type="evidence" value="ECO:0007669"/>
    <property type="project" value="TreeGrafter"/>
</dbReference>
<keyword evidence="2 5" id="KW-0812">Transmembrane</keyword>
<dbReference type="InterPro" id="IPR006214">
    <property type="entry name" value="Bax_inhibitor_1-related"/>
</dbReference>
<keyword evidence="4 5" id="KW-0472">Membrane</keyword>
<comment type="caution">
    <text evidence="7">The sequence shown here is derived from an EMBL/GenBank/DDBJ whole genome shotgun (WGS) entry which is preliminary data.</text>
</comment>
<feature type="transmembrane region" description="Helical" evidence="5">
    <location>
        <begin position="62"/>
        <end position="84"/>
    </location>
</feature>
<sequence length="272" mass="29698">MSTQQPSSKRPHKKVPGPGHTTPDIPEVADLASLVLGTDSSTISAFGEFDDKKIRNAFIAKVYLILSAQLLISSGFILLCVLTPGACVWIRKNPAYTLTSYGVFLPIYIVLTCCKKVRRKAPGNFVALFVFTMAFSYMAGGVTCAYSTVGVLESVGVTAICCFLITFIAVFGCVDFTRPTVILTVMIVLLVVMGGSCTGIYFVFGINETYDAIYGAVAAFIFTLYLVYDTQLIIGGRTTEISPEEYIFGALQLYVDVLNLLFAILKIFRRKK</sequence>
<evidence type="ECO:0000256" key="6">
    <source>
        <dbReference type="SAM" id="MobiDB-lite"/>
    </source>
</evidence>
<comment type="similarity">
    <text evidence="5">Belongs to the BI1 family.</text>
</comment>
<feature type="transmembrane region" description="Helical" evidence="5">
    <location>
        <begin position="155"/>
        <end position="174"/>
    </location>
</feature>
<evidence type="ECO:0000256" key="1">
    <source>
        <dbReference type="ARBA" id="ARBA00004141"/>
    </source>
</evidence>
<feature type="transmembrane region" description="Helical" evidence="5">
    <location>
        <begin position="246"/>
        <end position="268"/>
    </location>
</feature>
<gene>
    <name evidence="7" type="ORF">CDAUBV1_LOCUS17545</name>
</gene>
<feature type="transmembrane region" description="Helical" evidence="5">
    <location>
        <begin position="212"/>
        <end position="234"/>
    </location>
</feature>
<reference evidence="7" key="1">
    <citation type="submission" date="2024-06" db="EMBL/GenBank/DDBJ databases">
        <authorList>
            <person name="Liu X."/>
            <person name="Lenzi L."/>
            <person name="Haldenby T S."/>
            <person name="Uol C."/>
        </authorList>
    </citation>
    <scope>NUCLEOTIDE SEQUENCE</scope>
</reference>
<evidence type="ECO:0000313" key="7">
    <source>
        <dbReference type="EMBL" id="CAL5142299.1"/>
    </source>
</evidence>
<organism evidence="7 8">
    <name type="scientific">Calicophoron daubneyi</name>
    <name type="common">Rumen fluke</name>
    <name type="synonym">Paramphistomum daubneyi</name>
    <dbReference type="NCBI Taxonomy" id="300641"/>
    <lineage>
        <taxon>Eukaryota</taxon>
        <taxon>Metazoa</taxon>
        <taxon>Spiralia</taxon>
        <taxon>Lophotrochozoa</taxon>
        <taxon>Platyhelminthes</taxon>
        <taxon>Trematoda</taxon>
        <taxon>Digenea</taxon>
        <taxon>Plagiorchiida</taxon>
        <taxon>Pronocephalata</taxon>
        <taxon>Paramphistomoidea</taxon>
        <taxon>Paramphistomidae</taxon>
        <taxon>Calicophoron</taxon>
    </lineage>
</organism>
<evidence type="ECO:0000256" key="5">
    <source>
        <dbReference type="RuleBase" id="RU004379"/>
    </source>
</evidence>
<dbReference type="AlphaFoldDB" id="A0AAV2U235"/>
<feature type="transmembrane region" description="Helical" evidence="5">
    <location>
        <begin position="126"/>
        <end position="149"/>
    </location>
</feature>
<dbReference type="GO" id="GO:0005783">
    <property type="term" value="C:endoplasmic reticulum"/>
    <property type="evidence" value="ECO:0007669"/>
    <property type="project" value="TreeGrafter"/>
</dbReference>
<evidence type="ECO:0000256" key="4">
    <source>
        <dbReference type="ARBA" id="ARBA00023136"/>
    </source>
</evidence>
<feature type="transmembrane region" description="Helical" evidence="5">
    <location>
        <begin position="96"/>
        <end position="114"/>
    </location>
</feature>
<accession>A0AAV2U235</accession>
<comment type="subcellular location">
    <subcellularLocation>
        <location evidence="1">Membrane</location>
        <topology evidence="1">Multi-pass membrane protein</topology>
    </subcellularLocation>
</comment>
<dbReference type="GO" id="GO:0016020">
    <property type="term" value="C:membrane"/>
    <property type="evidence" value="ECO:0007669"/>
    <property type="project" value="UniProtKB-SubCell"/>
</dbReference>
<dbReference type="GO" id="GO:2001234">
    <property type="term" value="P:negative regulation of apoptotic signaling pathway"/>
    <property type="evidence" value="ECO:0007669"/>
    <property type="project" value="TreeGrafter"/>
</dbReference>
<name>A0AAV2U235_CALDB</name>
<evidence type="ECO:0000313" key="8">
    <source>
        <dbReference type="Proteomes" id="UP001497525"/>
    </source>
</evidence>
<evidence type="ECO:0000256" key="2">
    <source>
        <dbReference type="ARBA" id="ARBA00022692"/>
    </source>
</evidence>
<dbReference type="Proteomes" id="UP001497525">
    <property type="component" value="Unassembled WGS sequence"/>
</dbReference>
<feature type="transmembrane region" description="Helical" evidence="5">
    <location>
        <begin position="181"/>
        <end position="206"/>
    </location>
</feature>
<dbReference type="Pfam" id="PF01027">
    <property type="entry name" value="Bax1-I"/>
    <property type="match status" value="1"/>
</dbReference>